<protein>
    <submittedName>
        <fullName evidence="4">Response regulator</fullName>
    </submittedName>
</protein>
<keyword evidence="5" id="KW-1185">Reference proteome</keyword>
<dbReference type="PANTHER" id="PTHR44591:SF3">
    <property type="entry name" value="RESPONSE REGULATORY DOMAIN-CONTAINING PROTEIN"/>
    <property type="match status" value="1"/>
</dbReference>
<dbReference type="PANTHER" id="PTHR44591">
    <property type="entry name" value="STRESS RESPONSE REGULATOR PROTEIN 1"/>
    <property type="match status" value="1"/>
</dbReference>
<evidence type="ECO:0000259" key="3">
    <source>
        <dbReference type="PROSITE" id="PS50110"/>
    </source>
</evidence>
<dbReference type="PROSITE" id="PS50110">
    <property type="entry name" value="RESPONSE_REGULATORY"/>
    <property type="match status" value="1"/>
</dbReference>
<organism evidence="4 5">
    <name type="scientific">Flavisolibacter ginsenosidimutans</name>
    <dbReference type="NCBI Taxonomy" id="661481"/>
    <lineage>
        <taxon>Bacteria</taxon>
        <taxon>Pseudomonadati</taxon>
        <taxon>Bacteroidota</taxon>
        <taxon>Chitinophagia</taxon>
        <taxon>Chitinophagales</taxon>
        <taxon>Chitinophagaceae</taxon>
        <taxon>Flavisolibacter</taxon>
    </lineage>
</organism>
<evidence type="ECO:0000313" key="4">
    <source>
        <dbReference type="EMBL" id="QEC57033.1"/>
    </source>
</evidence>
<dbReference type="InterPro" id="IPR001789">
    <property type="entry name" value="Sig_transdc_resp-reg_receiver"/>
</dbReference>
<dbReference type="SUPFAM" id="SSF52172">
    <property type="entry name" value="CheY-like"/>
    <property type="match status" value="1"/>
</dbReference>
<dbReference type="Pfam" id="PF00072">
    <property type="entry name" value="Response_reg"/>
    <property type="match status" value="1"/>
</dbReference>
<keyword evidence="1 2" id="KW-0597">Phosphoprotein</keyword>
<dbReference type="SMART" id="SM00448">
    <property type="entry name" value="REC"/>
    <property type="match status" value="1"/>
</dbReference>
<sequence length="159" mass="17942">MNRKARPPETASLLAYAESLTSLERFLERARQTPTMSDKKILLLDDNKDLLLIVQIILKSQGYEVVQACCVEEAAQKIKIHQPSLILMDVFIKDQDGREFCSLLKHDPDTCGTKVIMMSGIDAENESLYAVGADDFIPKPFNYDELLEKVQRQIAPVEA</sequence>
<name>A0A5B8UKF1_9BACT</name>
<dbReference type="EMBL" id="CP042433">
    <property type="protein sequence ID" value="QEC57033.1"/>
    <property type="molecule type" value="Genomic_DNA"/>
</dbReference>
<evidence type="ECO:0000256" key="1">
    <source>
        <dbReference type="ARBA" id="ARBA00022553"/>
    </source>
</evidence>
<dbReference type="InterPro" id="IPR050595">
    <property type="entry name" value="Bact_response_regulator"/>
</dbReference>
<evidence type="ECO:0000313" key="5">
    <source>
        <dbReference type="Proteomes" id="UP000321204"/>
    </source>
</evidence>
<evidence type="ECO:0000256" key="2">
    <source>
        <dbReference type="PROSITE-ProRule" id="PRU00169"/>
    </source>
</evidence>
<gene>
    <name evidence="4" type="ORF">FSB75_14360</name>
</gene>
<proteinExistence type="predicted"/>
<reference evidence="4 5" key="1">
    <citation type="journal article" date="2015" name="Int. J. Syst. Evol. Microbiol.">
        <title>Flavisolibacter ginsenosidimutans sp. nov., with ginsenoside-converting activity isolated from soil used for cultivating ginseng.</title>
        <authorList>
            <person name="Zhao Y."/>
            <person name="Liu Q."/>
            <person name="Kang M.S."/>
            <person name="Jin F."/>
            <person name="Yu H."/>
            <person name="Im W.T."/>
        </authorList>
    </citation>
    <scope>NUCLEOTIDE SEQUENCE [LARGE SCALE GENOMIC DNA]</scope>
    <source>
        <strain evidence="4 5">Gsoil 636</strain>
    </source>
</reference>
<dbReference type="Gene3D" id="3.40.50.2300">
    <property type="match status" value="1"/>
</dbReference>
<accession>A0A5B8UKF1</accession>
<dbReference type="OrthoDB" id="9789181at2"/>
<feature type="modified residue" description="4-aspartylphosphate" evidence="2">
    <location>
        <position position="89"/>
    </location>
</feature>
<dbReference type="GO" id="GO:0000160">
    <property type="term" value="P:phosphorelay signal transduction system"/>
    <property type="evidence" value="ECO:0007669"/>
    <property type="project" value="InterPro"/>
</dbReference>
<dbReference type="Proteomes" id="UP000321204">
    <property type="component" value="Chromosome"/>
</dbReference>
<feature type="domain" description="Response regulatory" evidence="3">
    <location>
        <begin position="40"/>
        <end position="154"/>
    </location>
</feature>
<dbReference type="InterPro" id="IPR011006">
    <property type="entry name" value="CheY-like_superfamily"/>
</dbReference>
<dbReference type="KEGG" id="fgg:FSB75_14360"/>
<dbReference type="AlphaFoldDB" id="A0A5B8UKF1"/>